<dbReference type="Gene3D" id="6.10.250.2410">
    <property type="match status" value="1"/>
</dbReference>
<evidence type="ECO:0000313" key="2">
    <source>
        <dbReference type="EMBL" id="PIS42830.1"/>
    </source>
</evidence>
<organism evidence="2 3">
    <name type="scientific">Candidatus Kerfeldbacteria bacterium CG08_land_8_20_14_0_20_40_16</name>
    <dbReference type="NCBI Taxonomy" id="2014244"/>
    <lineage>
        <taxon>Bacteria</taxon>
        <taxon>Candidatus Kerfeldiibacteriota</taxon>
    </lineage>
</organism>
<dbReference type="Gene3D" id="1.10.10.580">
    <property type="entry name" value="Structural maintenance of chromosome 1. Chain E"/>
    <property type="match status" value="1"/>
</dbReference>
<protein>
    <recommendedName>
        <fullName evidence="1">Segregation and condensation protein A</fullName>
    </recommendedName>
</protein>
<dbReference type="AlphaFoldDB" id="A0A2H0YWH2"/>
<dbReference type="EMBL" id="PEXU01000018">
    <property type="protein sequence ID" value="PIS42830.1"/>
    <property type="molecule type" value="Genomic_DNA"/>
</dbReference>
<evidence type="ECO:0000313" key="3">
    <source>
        <dbReference type="Proteomes" id="UP000231542"/>
    </source>
</evidence>
<sequence>MYQFKLDKFEGPLDLLLKLIEEEELDISEVSLAKVTEQYLNYLEQVQDLPMGELADFLVVAAKLLLIKSKILLPTLELEEEEGDLEQQLKIYRIFLEASKVIQKTISRKKFAYFRENKRIRDMEPIFNPPKSITALNLKMLFQGVLGNIEPILKLPQEMIKKTVSIQEKINEIREIILKKSSLSFGALLSKAESKTEIIVTFLAILELVKNQSVQVLQKNIFDDICIEKSSQESIINN</sequence>
<dbReference type="PANTHER" id="PTHR33969">
    <property type="entry name" value="SEGREGATION AND CONDENSATION PROTEIN A"/>
    <property type="match status" value="1"/>
</dbReference>
<dbReference type="Proteomes" id="UP000231542">
    <property type="component" value="Unassembled WGS sequence"/>
</dbReference>
<comment type="caution">
    <text evidence="2">The sequence shown here is derived from an EMBL/GenBank/DDBJ whole genome shotgun (WGS) entry which is preliminary data.</text>
</comment>
<proteinExistence type="predicted"/>
<evidence type="ECO:0000256" key="1">
    <source>
        <dbReference type="ARBA" id="ARBA00044777"/>
    </source>
</evidence>
<gene>
    <name evidence="2" type="ORF">COT24_01480</name>
</gene>
<accession>A0A2H0YWH2</accession>
<dbReference type="PANTHER" id="PTHR33969:SF2">
    <property type="entry name" value="SEGREGATION AND CONDENSATION PROTEIN A"/>
    <property type="match status" value="1"/>
</dbReference>
<reference evidence="2 3" key="1">
    <citation type="submission" date="2017-09" db="EMBL/GenBank/DDBJ databases">
        <title>Depth-based differentiation of microbial function through sediment-hosted aquifers and enrichment of novel symbionts in the deep terrestrial subsurface.</title>
        <authorList>
            <person name="Probst A.J."/>
            <person name="Ladd B."/>
            <person name="Jarett J.K."/>
            <person name="Geller-Mcgrath D.E."/>
            <person name="Sieber C.M."/>
            <person name="Emerson J.B."/>
            <person name="Anantharaman K."/>
            <person name="Thomas B.C."/>
            <person name="Malmstrom R."/>
            <person name="Stieglmeier M."/>
            <person name="Klingl A."/>
            <person name="Woyke T."/>
            <person name="Ryan C.M."/>
            <person name="Banfield J.F."/>
        </authorList>
    </citation>
    <scope>NUCLEOTIDE SEQUENCE [LARGE SCALE GENOMIC DNA]</scope>
    <source>
        <strain evidence="2">CG08_land_8_20_14_0_20_40_16</strain>
    </source>
</reference>
<dbReference type="InterPro" id="IPR023093">
    <property type="entry name" value="ScpA-like_C"/>
</dbReference>
<dbReference type="Pfam" id="PF02616">
    <property type="entry name" value="SMC_ScpA"/>
    <property type="match status" value="1"/>
</dbReference>
<name>A0A2H0YWH2_9BACT</name>
<dbReference type="InterPro" id="IPR003768">
    <property type="entry name" value="ScpA"/>
</dbReference>